<reference evidence="3 4" key="1">
    <citation type="submission" date="2024-05" db="EMBL/GenBank/DDBJ databases">
        <title>Genome sequencing and assembly of Indian major carp, Cirrhinus mrigala (Hamilton, 1822).</title>
        <authorList>
            <person name="Mohindra V."/>
            <person name="Chowdhury L.M."/>
            <person name="Lal K."/>
            <person name="Jena J.K."/>
        </authorList>
    </citation>
    <scope>NUCLEOTIDE SEQUENCE [LARGE SCALE GENOMIC DNA]</scope>
    <source>
        <strain evidence="3">CM1030</strain>
        <tissue evidence="3">Blood</tissue>
    </source>
</reference>
<evidence type="ECO:0000256" key="1">
    <source>
        <dbReference type="SAM" id="MobiDB-lite"/>
    </source>
</evidence>
<organism evidence="3 4">
    <name type="scientific">Cirrhinus mrigala</name>
    <name type="common">Mrigala</name>
    <dbReference type="NCBI Taxonomy" id="683832"/>
    <lineage>
        <taxon>Eukaryota</taxon>
        <taxon>Metazoa</taxon>
        <taxon>Chordata</taxon>
        <taxon>Craniata</taxon>
        <taxon>Vertebrata</taxon>
        <taxon>Euteleostomi</taxon>
        <taxon>Actinopterygii</taxon>
        <taxon>Neopterygii</taxon>
        <taxon>Teleostei</taxon>
        <taxon>Ostariophysi</taxon>
        <taxon>Cypriniformes</taxon>
        <taxon>Cyprinidae</taxon>
        <taxon>Labeoninae</taxon>
        <taxon>Labeonini</taxon>
        <taxon>Cirrhinus</taxon>
    </lineage>
</organism>
<feature type="region of interest" description="Disordered" evidence="1">
    <location>
        <begin position="83"/>
        <end position="114"/>
    </location>
</feature>
<accession>A0ABD0PCG3</accession>
<dbReference type="AlphaFoldDB" id="A0ABD0PCG3"/>
<sequence>IWTAQLNENVVLPCRSRSRLAKVTWRFSNSSIVPHFPYMQRADGSLVFTATPQTVNIYHCVSEELGFKQTIASFSVTLPIMPRSFPPPSHQQPDFKKTEPIPDDYTSLTIPDRN</sequence>
<name>A0ABD0PCG3_CIRMR</name>
<dbReference type="InterPro" id="IPR036179">
    <property type="entry name" value="Ig-like_dom_sf"/>
</dbReference>
<dbReference type="Gene3D" id="2.60.40.10">
    <property type="entry name" value="Immunoglobulins"/>
    <property type="match status" value="1"/>
</dbReference>
<dbReference type="SUPFAM" id="SSF48726">
    <property type="entry name" value="Immunoglobulin"/>
    <property type="match status" value="1"/>
</dbReference>
<dbReference type="Proteomes" id="UP001529510">
    <property type="component" value="Unassembled WGS sequence"/>
</dbReference>
<evidence type="ECO:0000259" key="2">
    <source>
        <dbReference type="Pfam" id="PF19428"/>
    </source>
</evidence>
<evidence type="ECO:0000313" key="3">
    <source>
        <dbReference type="EMBL" id="KAL0171462.1"/>
    </source>
</evidence>
<dbReference type="EMBL" id="JAMKFB020000016">
    <property type="protein sequence ID" value="KAL0171462.1"/>
    <property type="molecule type" value="Genomic_DNA"/>
</dbReference>
<dbReference type="InterPro" id="IPR013783">
    <property type="entry name" value="Ig-like_fold"/>
</dbReference>
<dbReference type="InterPro" id="IPR045791">
    <property type="entry name" value="Sema4F_C"/>
</dbReference>
<evidence type="ECO:0000313" key="4">
    <source>
        <dbReference type="Proteomes" id="UP001529510"/>
    </source>
</evidence>
<feature type="non-terminal residue" evidence="3">
    <location>
        <position position="114"/>
    </location>
</feature>
<protein>
    <recommendedName>
        <fullName evidence="2">Semaphorin 4F C-terminal domain-containing protein</fullName>
    </recommendedName>
</protein>
<gene>
    <name evidence="3" type="ORF">M9458_031773</name>
</gene>
<keyword evidence="4" id="KW-1185">Reference proteome</keyword>
<dbReference type="Pfam" id="PF19428">
    <property type="entry name" value="Sema4F_C"/>
    <property type="match status" value="1"/>
</dbReference>
<proteinExistence type="predicted"/>
<feature type="domain" description="Semaphorin 4F C-terminal" evidence="2">
    <location>
        <begin position="8"/>
        <end position="76"/>
    </location>
</feature>
<comment type="caution">
    <text evidence="3">The sequence shown here is derived from an EMBL/GenBank/DDBJ whole genome shotgun (WGS) entry which is preliminary data.</text>
</comment>
<feature type="non-terminal residue" evidence="3">
    <location>
        <position position="1"/>
    </location>
</feature>